<dbReference type="SUPFAM" id="SSF53649">
    <property type="entry name" value="Alkaline phosphatase-like"/>
    <property type="match status" value="1"/>
</dbReference>
<gene>
    <name evidence="1" type="ORF">SSP0437_LOCUS2110</name>
</gene>
<proteinExistence type="predicted"/>
<dbReference type="Gene3D" id="3.40.720.10">
    <property type="entry name" value="Alkaline Phosphatase, subunit A"/>
    <property type="match status" value="1"/>
</dbReference>
<dbReference type="EMBL" id="HBGL01002778">
    <property type="protein sequence ID" value="CAD9289261.1"/>
    <property type="molecule type" value="Transcribed_RNA"/>
</dbReference>
<organism evidence="1">
    <name type="scientific">Sexangularia sp. CB-2014</name>
    <dbReference type="NCBI Taxonomy" id="1486929"/>
    <lineage>
        <taxon>Eukaryota</taxon>
        <taxon>Amoebozoa</taxon>
        <taxon>Tubulinea</taxon>
        <taxon>Elardia</taxon>
        <taxon>Arcellinida</taxon>
        <taxon>Arcellinida incertae sedis</taxon>
        <taxon>Sexangularia</taxon>
    </lineage>
</organism>
<dbReference type="InterPro" id="IPR017850">
    <property type="entry name" value="Alkaline_phosphatase_core_sf"/>
</dbReference>
<protein>
    <submittedName>
        <fullName evidence="1">Uncharacterized protein</fullName>
    </submittedName>
</protein>
<dbReference type="AlphaFoldDB" id="A0A7S1Y9Y0"/>
<dbReference type="InterPro" id="IPR004245">
    <property type="entry name" value="DUF229"/>
</dbReference>
<accession>A0A7S1Y9Y0</accession>
<dbReference type="PANTHER" id="PTHR10974:SF1">
    <property type="entry name" value="FI08016P-RELATED"/>
    <property type="match status" value="1"/>
</dbReference>
<sequence length="699" mass="77017">MVGGSFTRLNGSLVYRTTDGCAGHAVTISTSTAVTAFGGADGSVRSLAEGSSVDVGDAAVVWARCDSTPARYNLHVQVMRNETVVTAAAARTKRLVAAASTANKTMPARRPSVLMLVYESISRPEFLRMFPLTISVLESLNGGLSLADWEKRRADAAAEARDNQHLRLRPPVFAGPAVFDFARYHAIASNSLPNKMGLYAGSCWEKSCAYPWARSNASFVDHLFQASGAHWENPEPNFDESQHQRWLWRWFQSRGYITGHGEEVRTANSRVGASFSAHSAMTLFDNIPSCGASTSALEDDSPLPYPDGTTSRNGWADEGLVSVMFPSEVYRQAASSQFGGGSSGVRVTRTAGAAKPPGHSCGVSDRCKASQVAVAAAHMSLPCAGHRSCFNLTADWLHDLWDRYAADHPVFATFQPNLAYQGQDIAEECQDLALARFLVRLREDGHLDHTLVILTADHGVKWGPKYKHQRGKLENKLPLMTMVVPPLLRTLRPGLTDHLVRLTTRLLTPRDVHWTLQSLAQHPLPPTQVQPPFVTDMFDVSQTPRDRTCADAAVPFVVCLDLVWRALDMVQEEELVSLVSDYAMTRANEFVGFGEGPMCESLQLDKVLSVEMAEQVNEEGTLVYGVRLQIVAPHRRSTEPMILKAFVTVDQVGSMWMHPWDLVQESPWSKYTKCDPSKLRPPMEGQFCICKPGTQRYNP</sequence>
<dbReference type="Pfam" id="PF02995">
    <property type="entry name" value="DUF229"/>
    <property type="match status" value="1"/>
</dbReference>
<evidence type="ECO:0000313" key="1">
    <source>
        <dbReference type="EMBL" id="CAD9289261.1"/>
    </source>
</evidence>
<dbReference type="GO" id="GO:0005615">
    <property type="term" value="C:extracellular space"/>
    <property type="evidence" value="ECO:0007669"/>
    <property type="project" value="TreeGrafter"/>
</dbReference>
<dbReference type="PANTHER" id="PTHR10974">
    <property type="entry name" value="FI08016P-RELATED"/>
    <property type="match status" value="1"/>
</dbReference>
<name>A0A7S1Y9Y0_9EUKA</name>
<reference evidence="1" key="1">
    <citation type="submission" date="2021-01" db="EMBL/GenBank/DDBJ databases">
        <authorList>
            <person name="Corre E."/>
            <person name="Pelletier E."/>
            <person name="Niang G."/>
            <person name="Scheremetjew M."/>
            <person name="Finn R."/>
            <person name="Kale V."/>
            <person name="Holt S."/>
            <person name="Cochrane G."/>
            <person name="Meng A."/>
            <person name="Brown T."/>
            <person name="Cohen L."/>
        </authorList>
    </citation>
    <scope>NUCLEOTIDE SEQUENCE</scope>
    <source>
        <strain evidence="1">ATCC 50979</strain>
    </source>
</reference>